<dbReference type="Pfam" id="PF13460">
    <property type="entry name" value="NAD_binding_10"/>
    <property type="match status" value="1"/>
</dbReference>
<dbReference type="Gene3D" id="3.40.50.720">
    <property type="entry name" value="NAD(P)-binding Rossmann-like Domain"/>
    <property type="match status" value="1"/>
</dbReference>
<evidence type="ECO:0000313" key="2">
    <source>
        <dbReference type="EMBL" id="SDG99847.1"/>
    </source>
</evidence>
<organism evidence="2 3">
    <name type="scientific">Phytopseudomonas flavescens</name>
    <dbReference type="NCBI Taxonomy" id="29435"/>
    <lineage>
        <taxon>Bacteria</taxon>
        <taxon>Pseudomonadati</taxon>
        <taxon>Pseudomonadota</taxon>
        <taxon>Gammaproteobacteria</taxon>
        <taxon>Pseudomonadales</taxon>
        <taxon>Pseudomonadaceae</taxon>
        <taxon>Phytopseudomonas</taxon>
    </lineage>
</organism>
<reference evidence="2 3" key="1">
    <citation type="submission" date="2016-10" db="EMBL/GenBank/DDBJ databases">
        <authorList>
            <person name="de Groot N.N."/>
        </authorList>
    </citation>
    <scope>NUCLEOTIDE SEQUENCE [LARGE SCALE GENOMIC DNA]</scope>
    <source>
        <strain evidence="2 3">LMG 18387</strain>
    </source>
</reference>
<dbReference type="AlphaFoldDB" id="A0A1G7YTY8"/>
<evidence type="ECO:0000259" key="1">
    <source>
        <dbReference type="Pfam" id="PF13460"/>
    </source>
</evidence>
<dbReference type="InterPro" id="IPR016040">
    <property type="entry name" value="NAD(P)-bd_dom"/>
</dbReference>
<gene>
    <name evidence="2" type="ORF">SAMN05216588_10272</name>
</gene>
<sequence>MPNPPPSRLFVTGASGQLGRRVVEHLLDSGATGIVAGSRTPDALAGLTTRGVELRRADFDDCASLDSAFAGIDHLLIISVLDTPDDPPRRLRRHLAAVAAAAKAGVKHITYTSMQAPGPDSPIPFAPDHRCTEEAIEATGIAHTILRPNWYTDIAFFWLPPVLASRQWFSAAEDGRVAYLWRDDLARAAAASLLAGGAHSRTLDISGPEALSPQEIIATVNEVFGTSAQVVPVSDAQRATGLRAAGLPEAQVAIFGAFDVNTRLGRVDTVNGEFKRLTGRKPRSLREFLLEHRDALLAASKPGAA</sequence>
<proteinExistence type="predicted"/>
<dbReference type="Gene3D" id="3.90.25.10">
    <property type="entry name" value="UDP-galactose 4-epimerase, domain 1"/>
    <property type="match status" value="1"/>
</dbReference>
<dbReference type="InterPro" id="IPR052718">
    <property type="entry name" value="NmrA-type_oxidoreductase"/>
</dbReference>
<name>A0A1G7YTY8_9GAMM</name>
<dbReference type="PANTHER" id="PTHR47129:SF1">
    <property type="entry name" value="NMRA-LIKE DOMAIN-CONTAINING PROTEIN"/>
    <property type="match status" value="1"/>
</dbReference>
<dbReference type="RefSeq" id="WP_084303426.1">
    <property type="nucleotide sequence ID" value="NZ_FNDG01000002.1"/>
</dbReference>
<dbReference type="InterPro" id="IPR036291">
    <property type="entry name" value="NAD(P)-bd_dom_sf"/>
</dbReference>
<dbReference type="EMBL" id="FNDG01000002">
    <property type="protein sequence ID" value="SDG99847.1"/>
    <property type="molecule type" value="Genomic_DNA"/>
</dbReference>
<dbReference type="Proteomes" id="UP000198606">
    <property type="component" value="Unassembled WGS sequence"/>
</dbReference>
<evidence type="ECO:0000313" key="3">
    <source>
        <dbReference type="Proteomes" id="UP000198606"/>
    </source>
</evidence>
<accession>A0A1G7YTY8</accession>
<protein>
    <submittedName>
        <fullName evidence="2">NAD(P)H dehydrogenase (Quinone)</fullName>
    </submittedName>
</protein>
<dbReference type="STRING" id="29435.SAMN05216588_10272"/>
<dbReference type="SUPFAM" id="SSF51735">
    <property type="entry name" value="NAD(P)-binding Rossmann-fold domains"/>
    <property type="match status" value="1"/>
</dbReference>
<dbReference type="PANTHER" id="PTHR47129">
    <property type="entry name" value="QUINONE OXIDOREDUCTASE 2"/>
    <property type="match status" value="1"/>
</dbReference>
<feature type="domain" description="NAD(P)-binding" evidence="1">
    <location>
        <begin position="13"/>
        <end position="153"/>
    </location>
</feature>